<dbReference type="GeneID" id="106515772"/>
<dbReference type="RefSeq" id="XP_013861204.1">
    <property type="nucleotide sequence ID" value="XM_014005750.1"/>
</dbReference>
<gene>
    <name evidence="3" type="primary">LOC106515772</name>
</gene>
<dbReference type="Proteomes" id="UP000192220">
    <property type="component" value="Unplaced"/>
</dbReference>
<protein>
    <submittedName>
        <fullName evidence="3">Uncharacterized protein LOC106515772</fullName>
    </submittedName>
</protein>
<dbReference type="STRING" id="52670.A0A2I4B0E2"/>
<evidence type="ECO:0000313" key="3">
    <source>
        <dbReference type="RefSeq" id="XP_013861204.1"/>
    </source>
</evidence>
<organism evidence="2 3">
    <name type="scientific">Austrofundulus limnaeus</name>
    <name type="common">Annual killifish</name>
    <dbReference type="NCBI Taxonomy" id="52670"/>
    <lineage>
        <taxon>Eukaryota</taxon>
        <taxon>Metazoa</taxon>
        <taxon>Chordata</taxon>
        <taxon>Craniata</taxon>
        <taxon>Vertebrata</taxon>
        <taxon>Euteleostomi</taxon>
        <taxon>Actinopterygii</taxon>
        <taxon>Neopterygii</taxon>
        <taxon>Teleostei</taxon>
        <taxon>Neoteleostei</taxon>
        <taxon>Acanthomorphata</taxon>
        <taxon>Ovalentaria</taxon>
        <taxon>Atherinomorphae</taxon>
        <taxon>Cyprinodontiformes</taxon>
        <taxon>Rivulidae</taxon>
        <taxon>Austrofundulus</taxon>
    </lineage>
</organism>
<dbReference type="KEGG" id="alim:106515772"/>
<name>A0A2I4B0E2_AUSLI</name>
<proteinExistence type="predicted"/>
<dbReference type="AlphaFoldDB" id="A0A2I4B0E2"/>
<evidence type="ECO:0000313" key="2">
    <source>
        <dbReference type="Proteomes" id="UP000192220"/>
    </source>
</evidence>
<feature type="region of interest" description="Disordered" evidence="1">
    <location>
        <begin position="388"/>
        <end position="409"/>
    </location>
</feature>
<dbReference type="InParanoid" id="A0A2I4B0E2"/>
<dbReference type="OrthoDB" id="5877502at2759"/>
<evidence type="ECO:0000256" key="1">
    <source>
        <dbReference type="SAM" id="MobiDB-lite"/>
    </source>
</evidence>
<reference evidence="3" key="1">
    <citation type="submission" date="2025-08" db="UniProtKB">
        <authorList>
            <consortium name="RefSeq"/>
        </authorList>
    </citation>
    <scope>IDENTIFICATION</scope>
</reference>
<accession>A0A2I4B0E2</accession>
<dbReference type="FunCoup" id="A0A2I4B0E2">
    <property type="interactions" value="5"/>
</dbReference>
<sequence>MQPGRSQLSVSLKPYLNNKNRLQPIIGLGSITECVNVGSEDRETLYLCEVCVCRLTKADIRNHILGSHHRFNYIKSYHPLSVCKWQESYDLSKLAWPLMELAKTLEVKEGPGDVQLLEVPDALYQTISTASKNNAAALINALKDEAGEPGCFSEATSLHYPSESQRIVLCPHKQGGASEVFDSADVKPYEISARMESPPLIPANPTPESKVCLNDASTWIPKDVWTLPEPSEKNNCFGDMSGSNPLIGLVRVDELRGENGSSYGFLCHCCRIRSNKRDIYDHLTSYSHLSNYLMEIQPDLVDIMNEDTEANFQLLGSLADQVEQQEGRGEPKIVNVPESFCRQITGKSYHWCLRMLSNGWVNTNIQTKREPVQGVTKHPAFTKIPVVMSKPAKREKPKRKKKKKKKKTDPMFNVSFPLREGAMLLERTCFRKDSVFEMASPSLSDPDPVSSPLDTELKCDEASFENNDAEGSSDLQTCQLEQDLRKEDVDSVKYVPETNIIVTVFQDAEGSDGVNFNQSGKETEAGDLMVYGRQDGSQRPFQNWQSENVYAERGGTFPAASHNEDWRPYKPYYRQEEGSPNGWYSSASVQTGVEDMRQMNGNYTTSCSAQHYPHQDQQMAWGDAGSGTGGTWGHPDLPSEVDSFIEAARTNVQTMHRGSIASEPGVSFYETDPRQTGTGLGFNWYYADPQNYNTQPAAVQVGHVNQMFNCQNTGPSTHPAWYGAFMQPNGFSQPGPAVYYSTGSFQNWGLD</sequence>
<feature type="compositionally biased region" description="Basic residues" evidence="1">
    <location>
        <begin position="391"/>
        <end position="407"/>
    </location>
</feature>
<keyword evidence="2" id="KW-1185">Reference proteome</keyword>